<evidence type="ECO:0000313" key="1">
    <source>
        <dbReference type="EMBL" id="SDP11512.1"/>
    </source>
</evidence>
<dbReference type="PANTHER" id="PTHR43861">
    <property type="entry name" value="TRANS-ACONITATE 2-METHYLTRANSFERASE-RELATED"/>
    <property type="match status" value="1"/>
</dbReference>
<dbReference type="EMBL" id="FNJB01000006">
    <property type="protein sequence ID" value="SDP11512.1"/>
    <property type="molecule type" value="Genomic_DNA"/>
</dbReference>
<dbReference type="OrthoDB" id="9765084at2"/>
<dbReference type="PANTHER" id="PTHR43861:SF1">
    <property type="entry name" value="TRANS-ACONITATE 2-METHYLTRANSFERASE"/>
    <property type="match status" value="1"/>
</dbReference>
<dbReference type="InterPro" id="IPR029063">
    <property type="entry name" value="SAM-dependent_MTases_sf"/>
</dbReference>
<keyword evidence="2" id="KW-1185">Reference proteome</keyword>
<keyword evidence="1" id="KW-0489">Methyltransferase</keyword>
<proteinExistence type="predicted"/>
<dbReference type="AlphaFoldDB" id="A0A1H0Q277"/>
<accession>A0A1H0Q277</accession>
<dbReference type="GO" id="GO:0008168">
    <property type="term" value="F:methyltransferase activity"/>
    <property type="evidence" value="ECO:0007669"/>
    <property type="project" value="UniProtKB-KW"/>
</dbReference>
<sequence length="227" mass="25508">MLTDRLTRWLRAGYYIAGYGRKFPFRARVERIVREWESRAGQGDAPKAQAAWDGQYARGEWDYLAGVAEISHYAVIVGYGTYLKPGGSVLDVGCGEGVLQERYLPHGYSNYVGVDISAVAVEKLKDREDERTAFVQGDAESTVPEGKFDVIVFNESLYYFEDPLAVMTRYAEVLAPDGIFLVSMFQGSRRARSVLEHVLRHHTVLDETLTTQGTRSWRCAVVRPKGA</sequence>
<keyword evidence="1" id="KW-0808">Transferase</keyword>
<dbReference type="STRING" id="504798.SAMN05421871_10682"/>
<dbReference type="Pfam" id="PF13489">
    <property type="entry name" value="Methyltransf_23"/>
    <property type="match status" value="1"/>
</dbReference>
<dbReference type="Proteomes" id="UP000199651">
    <property type="component" value="Unassembled WGS sequence"/>
</dbReference>
<evidence type="ECO:0000313" key="2">
    <source>
        <dbReference type="Proteomes" id="UP000199651"/>
    </source>
</evidence>
<dbReference type="GO" id="GO:0032259">
    <property type="term" value="P:methylation"/>
    <property type="evidence" value="ECO:0007669"/>
    <property type="project" value="UniProtKB-KW"/>
</dbReference>
<dbReference type="CDD" id="cd02440">
    <property type="entry name" value="AdoMet_MTases"/>
    <property type="match status" value="1"/>
</dbReference>
<organism evidence="1 2">
    <name type="scientific">Actinokineospora alba</name>
    <dbReference type="NCBI Taxonomy" id="504798"/>
    <lineage>
        <taxon>Bacteria</taxon>
        <taxon>Bacillati</taxon>
        <taxon>Actinomycetota</taxon>
        <taxon>Actinomycetes</taxon>
        <taxon>Pseudonocardiales</taxon>
        <taxon>Pseudonocardiaceae</taxon>
        <taxon>Actinokineospora</taxon>
    </lineage>
</organism>
<gene>
    <name evidence="1" type="ORF">SAMN05192558_106370</name>
</gene>
<name>A0A1H0Q277_9PSEU</name>
<protein>
    <submittedName>
        <fullName evidence="1">Methyltransferase domain-containing protein</fullName>
    </submittedName>
</protein>
<dbReference type="Gene3D" id="3.40.50.150">
    <property type="entry name" value="Vaccinia Virus protein VP39"/>
    <property type="match status" value="1"/>
</dbReference>
<reference evidence="2" key="1">
    <citation type="submission" date="2016-10" db="EMBL/GenBank/DDBJ databases">
        <authorList>
            <person name="Varghese N."/>
            <person name="Submissions S."/>
        </authorList>
    </citation>
    <scope>NUCLEOTIDE SEQUENCE [LARGE SCALE GENOMIC DNA]</scope>
    <source>
        <strain evidence="2">IBRC-M 10655</strain>
    </source>
</reference>
<dbReference type="SUPFAM" id="SSF53335">
    <property type="entry name" value="S-adenosyl-L-methionine-dependent methyltransferases"/>
    <property type="match status" value="1"/>
</dbReference>